<dbReference type="EMBL" id="JAQQWE010000003">
    <property type="protein sequence ID" value="KAK7959269.1"/>
    <property type="molecule type" value="Genomic_DNA"/>
</dbReference>
<feature type="domain" description="OB" evidence="8">
    <location>
        <begin position="140"/>
        <end position="209"/>
    </location>
</feature>
<protein>
    <recommendedName>
        <fullName evidence="11">Aminoacyl-transfer RNA synthetases class-II family profile domain-containing protein</fullName>
    </recommendedName>
</protein>
<proteinExistence type="predicted"/>
<evidence type="ECO:0000313" key="9">
    <source>
        <dbReference type="EMBL" id="KAK7959269.1"/>
    </source>
</evidence>
<name>A0ABR1QLP5_9PEZI</name>
<keyword evidence="3" id="KW-0067">ATP-binding</keyword>
<dbReference type="SUPFAM" id="SSF50249">
    <property type="entry name" value="Nucleic acid-binding proteins"/>
    <property type="match status" value="1"/>
</dbReference>
<dbReference type="InterPro" id="IPR045864">
    <property type="entry name" value="aa-tRNA-synth_II/BPL/LPL"/>
</dbReference>
<dbReference type="Proteomes" id="UP001391051">
    <property type="component" value="Unassembled WGS sequence"/>
</dbReference>
<keyword evidence="2" id="KW-0547">Nucleotide-binding</keyword>
<dbReference type="Pfam" id="PF01336">
    <property type="entry name" value="tRNA_anti-codon"/>
    <property type="match status" value="1"/>
</dbReference>
<dbReference type="InterPro" id="IPR004364">
    <property type="entry name" value="Aa-tRNA-synt_II"/>
</dbReference>
<dbReference type="PANTHER" id="PTHR22594">
    <property type="entry name" value="ASPARTYL/LYSYL-TRNA SYNTHETASE"/>
    <property type="match status" value="1"/>
</dbReference>
<dbReference type="PANTHER" id="PTHR22594:SF34">
    <property type="entry name" value="ASPARAGINE--TRNA LIGASE, MITOCHONDRIAL-RELATED"/>
    <property type="match status" value="1"/>
</dbReference>
<dbReference type="InterPro" id="IPR012340">
    <property type="entry name" value="NA-bd_OB-fold"/>
</dbReference>
<evidence type="ECO:0008006" key="11">
    <source>
        <dbReference type="Google" id="ProtNLM"/>
    </source>
</evidence>
<keyword evidence="5" id="KW-0030">Aminoacyl-tRNA synthetase</keyword>
<dbReference type="SUPFAM" id="SSF55681">
    <property type="entry name" value="Class II aaRS and biotin synthetases"/>
    <property type="match status" value="1"/>
</dbReference>
<dbReference type="CDD" id="cd04100">
    <property type="entry name" value="Asp_Lys_Asn_RS_N"/>
    <property type="match status" value="1"/>
</dbReference>
<reference evidence="9 10" key="1">
    <citation type="submission" date="2023-01" db="EMBL/GenBank/DDBJ databases">
        <title>Analysis of 21 Apiospora genomes using comparative genomics revels a genus with tremendous synthesis potential of carbohydrate active enzymes and secondary metabolites.</title>
        <authorList>
            <person name="Sorensen T."/>
        </authorList>
    </citation>
    <scope>NUCLEOTIDE SEQUENCE [LARGE SCALE GENOMIC DNA]</scope>
    <source>
        <strain evidence="9 10">CBS 24483</strain>
    </source>
</reference>
<evidence type="ECO:0000256" key="4">
    <source>
        <dbReference type="ARBA" id="ARBA00022917"/>
    </source>
</evidence>
<evidence type="ECO:0000259" key="8">
    <source>
        <dbReference type="Pfam" id="PF01336"/>
    </source>
</evidence>
<sequence length="689" mass="76276">MDYRRAAEKRNSVFVSVILHCALDENLRRISGEDRGAGANNTKLTDPNIVRSIREEEDIFHFHGPNEIEIDVTCRSPTEVAKMIVGHINSITEQPLQSLDSQESLVSSLPQRFADIKGFKHVFVSDLQKGAPGQEISLQCWLFSRPRHHGGVLFLPIGDSSGSIQAVALQSEMAGWSELKSIKPETSLQLSGILSPGRNGSLEIALRQASIISKATGMINPDIRKAGLDILEATNTDHVLSHRHLYLRNPLIHGLNLYRSHCFSAVHEWLKAHQFVDFSAPLVTPSILYEPSSAIHISNLKARKPLFLSQCAGFYLEAAAHAHDRVYNLGPSFRNESRTNRHLMEYWHIKAELCSGGLDDIICLVEIFLRDIFEAVHGHTETVTALLGTKSPVIRVPFARITYREAIKLLVSLGLEISFSQNISSKAERLLTEHFHGPVWVTHKPRALEPFPYCINPVDDELTMTADLISPDGFGEICGVAEKSFTREDQVAQADKLYITSKNVTQSQVCQDCGIRGLACWPKPSWAGDDANVIMCYWCKRKFEQAPPTDKERRRYMKEKFHGLIKIHSQAGMTYPSTNTIAAEEMAPLDATEDDALPADGALVDLADADLQPAGDTLPNSSASRDDSEDSEDKASNHGNVLSDGEDSGDGDVSEYDNDASDNHERVVMAFMSKNKKQGGARTTGTKET</sequence>
<feature type="region of interest" description="Disordered" evidence="6">
    <location>
        <begin position="610"/>
        <end position="689"/>
    </location>
</feature>
<keyword evidence="4" id="KW-0648">Protein biosynthesis</keyword>
<dbReference type="InterPro" id="IPR004365">
    <property type="entry name" value="NA-bd_OB_tRNA"/>
</dbReference>
<evidence type="ECO:0000256" key="2">
    <source>
        <dbReference type="ARBA" id="ARBA00022741"/>
    </source>
</evidence>
<evidence type="ECO:0000313" key="10">
    <source>
        <dbReference type="Proteomes" id="UP001391051"/>
    </source>
</evidence>
<accession>A0ABR1QLP5</accession>
<dbReference type="Gene3D" id="3.30.930.10">
    <property type="entry name" value="Bira Bifunctional Protein, Domain 2"/>
    <property type="match status" value="1"/>
</dbReference>
<keyword evidence="10" id="KW-1185">Reference proteome</keyword>
<gene>
    <name evidence="9" type="ORF">PG986_004123</name>
</gene>
<evidence type="ECO:0000256" key="5">
    <source>
        <dbReference type="ARBA" id="ARBA00023146"/>
    </source>
</evidence>
<evidence type="ECO:0000256" key="3">
    <source>
        <dbReference type="ARBA" id="ARBA00022840"/>
    </source>
</evidence>
<comment type="caution">
    <text evidence="9">The sequence shown here is derived from an EMBL/GenBank/DDBJ whole genome shotgun (WGS) entry which is preliminary data.</text>
</comment>
<feature type="compositionally biased region" description="Acidic residues" evidence="6">
    <location>
        <begin position="644"/>
        <end position="660"/>
    </location>
</feature>
<organism evidence="9 10">
    <name type="scientific">Apiospora aurea</name>
    <dbReference type="NCBI Taxonomy" id="335848"/>
    <lineage>
        <taxon>Eukaryota</taxon>
        <taxon>Fungi</taxon>
        <taxon>Dikarya</taxon>
        <taxon>Ascomycota</taxon>
        <taxon>Pezizomycotina</taxon>
        <taxon>Sordariomycetes</taxon>
        <taxon>Xylariomycetidae</taxon>
        <taxon>Amphisphaeriales</taxon>
        <taxon>Apiosporaceae</taxon>
        <taxon>Apiospora</taxon>
    </lineage>
</organism>
<keyword evidence="1" id="KW-0436">Ligase</keyword>
<dbReference type="GeneID" id="92073407"/>
<dbReference type="Gene3D" id="2.40.50.140">
    <property type="entry name" value="Nucleic acid-binding proteins"/>
    <property type="match status" value="1"/>
</dbReference>
<evidence type="ECO:0000256" key="6">
    <source>
        <dbReference type="SAM" id="MobiDB-lite"/>
    </source>
</evidence>
<dbReference type="RefSeq" id="XP_066702972.1">
    <property type="nucleotide sequence ID" value="XM_066840345.1"/>
</dbReference>
<feature type="domain" description="Aminoacyl-tRNA synthetase class II (D/K/N)" evidence="7">
    <location>
        <begin position="238"/>
        <end position="500"/>
    </location>
</feature>
<evidence type="ECO:0000259" key="7">
    <source>
        <dbReference type="Pfam" id="PF00152"/>
    </source>
</evidence>
<evidence type="ECO:0000256" key="1">
    <source>
        <dbReference type="ARBA" id="ARBA00022598"/>
    </source>
</evidence>
<dbReference type="Pfam" id="PF00152">
    <property type="entry name" value="tRNA-synt_2"/>
    <property type="match status" value="1"/>
</dbReference>